<dbReference type="Pfam" id="PF15907">
    <property type="entry name" value="Itfg2"/>
    <property type="match status" value="1"/>
</dbReference>
<proteinExistence type="predicted"/>
<dbReference type="EMBL" id="UXUI01010353">
    <property type="protein sequence ID" value="VDD95127.1"/>
    <property type="molecule type" value="Genomic_DNA"/>
</dbReference>
<gene>
    <name evidence="1" type="ORF">EVEC_LOCUS9878</name>
</gene>
<keyword evidence="2" id="KW-1185">Reference proteome</keyword>
<reference evidence="3" key="1">
    <citation type="submission" date="2017-02" db="UniProtKB">
        <authorList>
            <consortium name="WormBaseParasite"/>
        </authorList>
    </citation>
    <scope>IDENTIFICATION</scope>
</reference>
<reference evidence="1 2" key="2">
    <citation type="submission" date="2018-10" db="EMBL/GenBank/DDBJ databases">
        <authorList>
            <consortium name="Pathogen Informatics"/>
        </authorList>
    </citation>
    <scope>NUCLEOTIDE SEQUENCE [LARGE SCALE GENOMIC DNA]</scope>
</reference>
<dbReference type="OrthoDB" id="9996127at2759"/>
<dbReference type="InterPro" id="IPR031793">
    <property type="entry name" value="KICSTOR_ITFG2"/>
</dbReference>
<dbReference type="AlphaFoldDB" id="A0A0N4VI82"/>
<organism evidence="3">
    <name type="scientific">Enterobius vermicularis</name>
    <name type="common">Human pinworm</name>
    <dbReference type="NCBI Taxonomy" id="51028"/>
    <lineage>
        <taxon>Eukaryota</taxon>
        <taxon>Metazoa</taxon>
        <taxon>Ecdysozoa</taxon>
        <taxon>Nematoda</taxon>
        <taxon>Chromadorea</taxon>
        <taxon>Rhabditida</taxon>
        <taxon>Spirurina</taxon>
        <taxon>Oxyuridomorpha</taxon>
        <taxon>Oxyuroidea</taxon>
        <taxon>Oxyuridae</taxon>
        <taxon>Enterobius</taxon>
    </lineage>
</organism>
<evidence type="ECO:0000313" key="1">
    <source>
        <dbReference type="EMBL" id="VDD95127.1"/>
    </source>
</evidence>
<evidence type="ECO:0000313" key="2">
    <source>
        <dbReference type="Proteomes" id="UP000274131"/>
    </source>
</evidence>
<dbReference type="STRING" id="51028.A0A0N4VI82"/>
<sequence>MAYRGNPPLHRTSSSTGIVTTLTESLGCKATAISVTAPFCKYGYVIVGNEDDTPVPVRAMDVGNLRQSQGDELAAILSNGLIAFLKFPAVSNGKVEPPVLTFQQLLQENVQTMKMLDIDKDTVMELLTVSTDRKVTAYRYDEVGLLTLRSWEVPANVTGVSLGISRSGFVLGSFAQAMQQFVVSINLSVTDGVSFPKTLISDPAHFNIHSNPIETLLLGTIVKTVLLVDDDYNSATELKNVGSSIVGIATVKLSRGYQLILTIDQCGLLLVYGWREKTVPQLHPLHKMQLIVEPVYLSAVADHEGLNLYLGVTNIYSTLAVYRLNLRSFISL</sequence>
<protein>
    <submittedName>
        <fullName evidence="3">MMS1_N domain-containing protein</fullName>
    </submittedName>
</protein>
<evidence type="ECO:0000313" key="3">
    <source>
        <dbReference type="WBParaSite" id="EVEC_0001053501-mRNA-1"/>
    </source>
</evidence>
<accession>A0A0N4VI82</accession>
<name>A0A0N4VI82_ENTVE</name>
<dbReference type="Proteomes" id="UP000274131">
    <property type="component" value="Unassembled WGS sequence"/>
</dbReference>
<dbReference type="WBParaSite" id="EVEC_0001053501-mRNA-1">
    <property type="protein sequence ID" value="EVEC_0001053501-mRNA-1"/>
    <property type="gene ID" value="EVEC_0001053501"/>
</dbReference>